<keyword evidence="9 14" id="KW-0406">Ion transport</keyword>
<keyword evidence="10 14" id="KW-0472">Membrane</keyword>
<dbReference type="PANTHER" id="PTHR48086">
    <property type="entry name" value="SODIUM/PROLINE SYMPORTER-RELATED"/>
    <property type="match status" value="1"/>
</dbReference>
<dbReference type="Pfam" id="PF00474">
    <property type="entry name" value="SSF"/>
    <property type="match status" value="1"/>
</dbReference>
<comment type="caution">
    <text evidence="15">The sequence shown here is derived from an EMBL/GenBank/DDBJ whole genome shotgun (WGS) entry which is preliminary data.</text>
</comment>
<dbReference type="Proteomes" id="UP000323708">
    <property type="component" value="Unassembled WGS sequence"/>
</dbReference>
<feature type="transmembrane region" description="Helical" evidence="14">
    <location>
        <begin position="124"/>
        <end position="142"/>
    </location>
</feature>
<proteinExistence type="inferred from homology"/>
<dbReference type="Gene3D" id="1.20.1730.10">
    <property type="entry name" value="Sodium/glucose cotransporter"/>
    <property type="match status" value="1"/>
</dbReference>
<keyword evidence="7 14" id="KW-1133">Transmembrane helix</keyword>
<dbReference type="GO" id="GO:0005298">
    <property type="term" value="F:proline:sodium symporter activity"/>
    <property type="evidence" value="ECO:0007669"/>
    <property type="project" value="UniProtKB-UniRule"/>
</dbReference>
<evidence type="ECO:0000256" key="1">
    <source>
        <dbReference type="ARBA" id="ARBA00004651"/>
    </source>
</evidence>
<dbReference type="EMBL" id="VTUX01000002">
    <property type="protein sequence ID" value="KAA1193441.1"/>
    <property type="molecule type" value="Genomic_DNA"/>
</dbReference>
<evidence type="ECO:0000256" key="9">
    <source>
        <dbReference type="ARBA" id="ARBA00023065"/>
    </source>
</evidence>
<dbReference type="InterPro" id="IPR038377">
    <property type="entry name" value="Na/Glc_symporter_sf"/>
</dbReference>
<name>A0A5B0X555_9GAMM</name>
<feature type="transmembrane region" description="Helical" evidence="14">
    <location>
        <begin position="446"/>
        <end position="465"/>
    </location>
</feature>
<evidence type="ECO:0000256" key="8">
    <source>
        <dbReference type="ARBA" id="ARBA00023053"/>
    </source>
</evidence>
<evidence type="ECO:0000256" key="4">
    <source>
        <dbReference type="ARBA" id="ARBA00022475"/>
    </source>
</evidence>
<feature type="transmembrane region" description="Helical" evidence="14">
    <location>
        <begin position="162"/>
        <end position="184"/>
    </location>
</feature>
<keyword evidence="6 14" id="KW-0769">Symport</keyword>
<dbReference type="CDD" id="cd11475">
    <property type="entry name" value="SLC5sbd_PutP"/>
    <property type="match status" value="1"/>
</dbReference>
<evidence type="ECO:0000313" key="15">
    <source>
        <dbReference type="EMBL" id="KAA1193441.1"/>
    </source>
</evidence>
<evidence type="ECO:0000256" key="10">
    <source>
        <dbReference type="ARBA" id="ARBA00023136"/>
    </source>
</evidence>
<keyword evidence="8 14" id="KW-0915">Sodium</keyword>
<evidence type="ECO:0000256" key="12">
    <source>
        <dbReference type="ARBA" id="ARBA00033708"/>
    </source>
</evidence>
<sequence length="493" mass="51695">MNTGVVLTTLVIYKAMLILIGLWAQRRVRSEQDFFLAGRQLGPWVAAISYSASAASAWTLLGMSGLAFTLGLASVWVACGAVLGCAFSWFAIAPRVMRISASQPMLSATEFIALGTSGRTRLHLIRLVSAIILFCFVVYVASQFQGAGNTFAATFAMSSAESIVLGGIIILFYTLLGGFWAVSVTDTIQGLLMLLTAVLLPVAAVTHFGGPQAFYAALAQSNDAVFMSWTGNAAGLTALGMLLGSLAVGISSLGQPHLVARFMALRDARALRQGQIIATLWYSVVFFGMVLVGLSGRLLVPELDASEQVFFAVNDALFPSALGAVLLAAVLSAIMSTADSMLLVCGTTVAHDLGMNARHPRRALLISRIVIAIISLLAIAVAIYLPATIFERVLFAWVAIGSALGPIILCRAFSLQPAANRVLPAIALGFIAAVGFYLLPNTPGDIAERTAPFALGLLVLLSGGAQRRGARLRGARLSGAGSGGVNDQLSTRD</sequence>
<evidence type="ECO:0000313" key="16">
    <source>
        <dbReference type="Proteomes" id="UP000323708"/>
    </source>
</evidence>
<dbReference type="InterPro" id="IPR001734">
    <property type="entry name" value="Na/solute_symporter"/>
</dbReference>
<keyword evidence="3 14" id="KW-0813">Transport</keyword>
<evidence type="ECO:0000256" key="3">
    <source>
        <dbReference type="ARBA" id="ARBA00022448"/>
    </source>
</evidence>
<feature type="transmembrane region" description="Helical" evidence="14">
    <location>
        <begin position="422"/>
        <end position="440"/>
    </location>
</feature>
<evidence type="ECO:0000256" key="5">
    <source>
        <dbReference type="ARBA" id="ARBA00022692"/>
    </source>
</evidence>
<comment type="function">
    <text evidence="14">Catalyzes the sodium-dependent uptake of extracellular L-proline.</text>
</comment>
<feature type="transmembrane region" description="Helical" evidence="14">
    <location>
        <begin position="365"/>
        <end position="387"/>
    </location>
</feature>
<keyword evidence="14" id="KW-0029">Amino-acid transport</keyword>
<dbReference type="PANTHER" id="PTHR48086:SF3">
    <property type="entry name" value="SODIUM_PROLINE SYMPORTER"/>
    <property type="match status" value="1"/>
</dbReference>
<keyword evidence="11 14" id="KW-0739">Sodium transport</keyword>
<dbReference type="GO" id="GO:0031402">
    <property type="term" value="F:sodium ion binding"/>
    <property type="evidence" value="ECO:0007669"/>
    <property type="project" value="UniProtKB-UniRule"/>
</dbReference>
<comment type="catalytic activity">
    <reaction evidence="12">
        <text>L-proline(in) + Na(+)(in) = L-proline(out) + Na(+)(out)</text>
        <dbReference type="Rhea" id="RHEA:28967"/>
        <dbReference type="ChEBI" id="CHEBI:29101"/>
        <dbReference type="ChEBI" id="CHEBI:60039"/>
    </reaction>
</comment>
<comment type="subcellular location">
    <subcellularLocation>
        <location evidence="14">Cell inner membrane</location>
        <topology evidence="14">Multi-pass membrane protein</topology>
    </subcellularLocation>
    <subcellularLocation>
        <location evidence="1">Cell membrane</location>
        <topology evidence="1">Multi-pass membrane protein</topology>
    </subcellularLocation>
</comment>
<evidence type="ECO:0000256" key="11">
    <source>
        <dbReference type="ARBA" id="ARBA00023201"/>
    </source>
</evidence>
<keyword evidence="16" id="KW-1185">Reference proteome</keyword>
<dbReference type="InterPro" id="IPR050277">
    <property type="entry name" value="Sodium:Solute_Symporter"/>
</dbReference>
<feature type="transmembrane region" description="Helical" evidence="14">
    <location>
        <begin position="274"/>
        <end position="296"/>
    </location>
</feature>
<dbReference type="GO" id="GO:0005886">
    <property type="term" value="C:plasma membrane"/>
    <property type="evidence" value="ECO:0007669"/>
    <property type="project" value="UniProtKB-SubCell"/>
</dbReference>
<feature type="transmembrane region" description="Helical" evidence="14">
    <location>
        <begin position="67"/>
        <end position="92"/>
    </location>
</feature>
<evidence type="ECO:0000256" key="2">
    <source>
        <dbReference type="ARBA" id="ARBA00006434"/>
    </source>
</evidence>
<dbReference type="GO" id="GO:0015824">
    <property type="term" value="P:proline transport"/>
    <property type="evidence" value="ECO:0007669"/>
    <property type="project" value="UniProtKB-UniRule"/>
</dbReference>
<evidence type="ECO:0000256" key="7">
    <source>
        <dbReference type="ARBA" id="ARBA00022989"/>
    </source>
</evidence>
<dbReference type="InterPro" id="IPR011851">
    <property type="entry name" value="Na/Pro_symporter"/>
</dbReference>
<feature type="transmembrane region" description="Helical" evidence="14">
    <location>
        <begin position="229"/>
        <end position="253"/>
    </location>
</feature>
<keyword evidence="14" id="KW-0997">Cell inner membrane</keyword>
<keyword evidence="4" id="KW-1003">Cell membrane</keyword>
<gene>
    <name evidence="15" type="ORF">F0M18_06290</name>
</gene>
<evidence type="ECO:0000256" key="6">
    <source>
        <dbReference type="ARBA" id="ARBA00022847"/>
    </source>
</evidence>
<dbReference type="PROSITE" id="PS50283">
    <property type="entry name" value="NA_SOLUT_SYMP_3"/>
    <property type="match status" value="1"/>
</dbReference>
<evidence type="ECO:0000256" key="14">
    <source>
        <dbReference type="RuleBase" id="RU366012"/>
    </source>
</evidence>
<feature type="transmembrane region" description="Helical" evidence="14">
    <location>
        <begin position="191"/>
        <end position="209"/>
    </location>
</feature>
<accession>A0A5B0X555</accession>
<feature type="transmembrane region" description="Helical" evidence="14">
    <location>
        <begin position="316"/>
        <end position="334"/>
    </location>
</feature>
<organism evidence="15 16">
    <name type="scientific">Pseudohalioglobus sediminis</name>
    <dbReference type="NCBI Taxonomy" id="2606449"/>
    <lineage>
        <taxon>Bacteria</taxon>
        <taxon>Pseudomonadati</taxon>
        <taxon>Pseudomonadota</taxon>
        <taxon>Gammaproteobacteria</taxon>
        <taxon>Cellvibrionales</taxon>
        <taxon>Halieaceae</taxon>
        <taxon>Pseudohalioglobus</taxon>
    </lineage>
</organism>
<feature type="transmembrane region" description="Helical" evidence="14">
    <location>
        <begin position="393"/>
        <end position="410"/>
    </location>
</feature>
<feature type="transmembrane region" description="Helical" evidence="14">
    <location>
        <begin position="44"/>
        <end position="61"/>
    </location>
</feature>
<dbReference type="AlphaFoldDB" id="A0A5B0X555"/>
<protein>
    <recommendedName>
        <fullName evidence="14">Sodium/proline symporter</fullName>
    </recommendedName>
    <alternativeName>
        <fullName evidence="14">Proline permease</fullName>
    </alternativeName>
</protein>
<dbReference type="RefSeq" id="WP_149610548.1">
    <property type="nucleotide sequence ID" value="NZ_VTUX01000002.1"/>
</dbReference>
<comment type="similarity">
    <text evidence="2 13">Belongs to the sodium:solute symporter (SSF) (TC 2.A.21) family.</text>
</comment>
<feature type="transmembrane region" description="Helical" evidence="14">
    <location>
        <begin position="6"/>
        <end position="24"/>
    </location>
</feature>
<keyword evidence="5 14" id="KW-0812">Transmembrane</keyword>
<reference evidence="15 16" key="1">
    <citation type="submission" date="2019-09" db="EMBL/GenBank/DDBJ databases">
        <authorList>
            <person name="Chen X.-Y."/>
        </authorList>
    </citation>
    <scope>NUCLEOTIDE SEQUENCE [LARGE SCALE GENOMIC DNA]</scope>
    <source>
        <strain evidence="15 16">NY5</strain>
    </source>
</reference>
<evidence type="ECO:0000256" key="13">
    <source>
        <dbReference type="RuleBase" id="RU362091"/>
    </source>
</evidence>